<evidence type="ECO:0000313" key="6">
    <source>
        <dbReference type="Proteomes" id="UP000244004"/>
    </source>
</evidence>
<reference evidence="5 6" key="1">
    <citation type="submission" date="2018-01" db="EMBL/GenBank/DDBJ databases">
        <title>Geographic spread and resistance mechanisms of dominant carbapenem-resistant Enterobacter cloacae complex clones ST171 and ST78.</title>
        <authorList>
            <person name="Gomez-Simmonds A."/>
            <person name="Annavajhala M.K."/>
            <person name="Wang Z."/>
            <person name="Macesic N."/>
            <person name="Hu Y."/>
            <person name="Giddins M.J."/>
            <person name="O'Malley A."/>
            <person name="Toussaint N.C."/>
            <person name="Whittier S."/>
            <person name="Torres V.J."/>
            <person name="Uhlemann A.-C."/>
        </authorList>
    </citation>
    <scope>NUCLEOTIDE SEQUENCE [LARGE SCALE GENOMIC DNA]</scope>
    <source>
        <strain evidence="5 6">78</strain>
    </source>
</reference>
<dbReference type="GeneID" id="99706333"/>
<dbReference type="InterPro" id="IPR006533">
    <property type="entry name" value="T6SS_Vgr_RhsGE"/>
</dbReference>
<dbReference type="InterPro" id="IPR028244">
    <property type="entry name" value="T6SS_Rhs_Vgr_dom"/>
</dbReference>
<dbReference type="Proteomes" id="UP000244004">
    <property type="component" value="Unassembled WGS sequence"/>
</dbReference>
<feature type="domain" description="Gp5/Type VI secretion system Vgr protein OB-fold" evidence="2">
    <location>
        <begin position="416"/>
        <end position="476"/>
    </location>
</feature>
<sequence>MSGESEVAQRWDTLNRYLLYFPRSKNVISDVHSFTGKEILSEPYRYTIRFTSPDQNIAINAVLNQRAEFILRAPNLEASWHGQTSWLPVRQINGTITQFSRLMSSGDEALYECVLEHVLALLDQNYRSAVYMNMTVPELVTKLMKDSGHFDGYNIDFDQLSHSYPRREMIVQWKETDLRFIRRLLAEIGIWFRFENHNKVKTETVVIFGDSARRYNFSDKQMPYVRHSGMTSYNEYITDLEEQHGLIPKNVLVRTYNYRDPQSPQTDKTVKTSDIPEGVTTGQHYHYADHYLAAGDFHGEEAETAAFYARLRYERLLNGQSLLGATTSDPELQPGIMFYPSGPVPDGFKSGFVITAMTIRGSRAEHYRAVLSGIPYIHGYSFRPEYLSRPMIAGTVPARVKAIGGDKTYAGLDAVGRYRVKFDFDLDEKRVGFESALVRLGRPYAGDTFGIHFPLLEGTEVAVGFEGGDPDRPFIAHVMHDGSHPDLVTNRNDTRNVIRTAALNKIRLEDRRGQEHIKISTEYGKGQVSVGHLVDAEGKKRGEGVEARTDDWMALRAAKGVMITTEAQPRAGGKQLDMTAAIAQLEKALSLAMTLQQSALTAGASNVETDRQNALSQTLSHLAEPGILAYGKSGIAQVTPDSLQLSAGKDLIATAGGNASVNVVKKFSLAVGEKLSLFARKLGIQMIAGAGDITTQAQRGEMHMLSQQDFTLTSTAGKMNGSARKGMQFVCGGGGIRISPTGLVTIFSPTGIELKAPSLKYDGPESVSVPTPSFDKGAFKLRYKLHAGDDPEQILANKKFRLTSASGQVVEGVTDSCGRSPLLDADDLDSYKMEIME</sequence>
<evidence type="ECO:0000259" key="2">
    <source>
        <dbReference type="Pfam" id="PF04717"/>
    </source>
</evidence>
<gene>
    <name evidence="5" type="ORF">C1O12_11375</name>
</gene>
<organism evidence="5 6">
    <name type="scientific">Enterobacter hormaechei</name>
    <dbReference type="NCBI Taxonomy" id="158836"/>
    <lineage>
        <taxon>Bacteria</taxon>
        <taxon>Pseudomonadati</taxon>
        <taxon>Pseudomonadota</taxon>
        <taxon>Gammaproteobacteria</taxon>
        <taxon>Enterobacterales</taxon>
        <taxon>Enterobacteriaceae</taxon>
        <taxon>Enterobacter</taxon>
        <taxon>Enterobacter cloacae complex</taxon>
    </lineage>
</organism>
<proteinExistence type="inferred from homology"/>
<dbReference type="InterPro" id="IPR017847">
    <property type="entry name" value="T6SS_RhsGE_Vgr_subset"/>
</dbReference>
<dbReference type="RefSeq" id="WP_022648479.1">
    <property type="nucleotide sequence ID" value="NZ_AP025764.1"/>
</dbReference>
<dbReference type="SUPFAM" id="SSF69255">
    <property type="entry name" value="gp5 N-terminal domain-like"/>
    <property type="match status" value="1"/>
</dbReference>
<dbReference type="Gene3D" id="2.40.50.230">
    <property type="entry name" value="Gp5 N-terminal domain"/>
    <property type="match status" value="1"/>
</dbReference>
<dbReference type="InterPro" id="IPR018769">
    <property type="entry name" value="VgrG2_DUF2345"/>
</dbReference>
<dbReference type="Gene3D" id="3.55.50.10">
    <property type="entry name" value="Baseplate protein-like domains"/>
    <property type="match status" value="1"/>
</dbReference>
<dbReference type="Pfam" id="PF13296">
    <property type="entry name" value="T6SS_Vgr"/>
    <property type="match status" value="1"/>
</dbReference>
<dbReference type="InterPro" id="IPR037026">
    <property type="entry name" value="Vgr_OB-fold_dom_sf"/>
</dbReference>
<name>A0A3S0HZN6_9ENTR</name>
<protein>
    <submittedName>
        <fullName evidence="5">Type VI secretion system tip protein VgrG</fullName>
    </submittedName>
</protein>
<dbReference type="Pfam" id="PF05954">
    <property type="entry name" value="Phage_GPD"/>
    <property type="match status" value="1"/>
</dbReference>
<dbReference type="SUPFAM" id="SSF69279">
    <property type="entry name" value="Phage tail proteins"/>
    <property type="match status" value="2"/>
</dbReference>
<feature type="domain" description="DUF2345" evidence="3">
    <location>
        <begin position="617"/>
        <end position="764"/>
    </location>
</feature>
<evidence type="ECO:0000256" key="1">
    <source>
        <dbReference type="ARBA" id="ARBA00005558"/>
    </source>
</evidence>
<dbReference type="AlphaFoldDB" id="A0A3S0HZN6"/>
<accession>A0A3S0HZN6</accession>
<dbReference type="EMBL" id="PNXT01000001">
    <property type="protein sequence ID" value="PTX88948.1"/>
    <property type="molecule type" value="Genomic_DNA"/>
</dbReference>
<comment type="caution">
    <text evidence="5">The sequence shown here is derived from an EMBL/GenBank/DDBJ whole genome shotgun (WGS) entry which is preliminary data.</text>
</comment>
<dbReference type="Pfam" id="PF04717">
    <property type="entry name" value="Phage_base_V"/>
    <property type="match status" value="1"/>
</dbReference>
<dbReference type="InterPro" id="IPR006531">
    <property type="entry name" value="Gp5/Vgr_OB"/>
</dbReference>
<dbReference type="Gene3D" id="2.30.110.50">
    <property type="match status" value="1"/>
</dbReference>
<dbReference type="Pfam" id="PF10106">
    <property type="entry name" value="DUF2345"/>
    <property type="match status" value="1"/>
</dbReference>
<evidence type="ECO:0000259" key="4">
    <source>
        <dbReference type="Pfam" id="PF13296"/>
    </source>
</evidence>
<evidence type="ECO:0000259" key="3">
    <source>
        <dbReference type="Pfam" id="PF10106"/>
    </source>
</evidence>
<dbReference type="NCBIfam" id="TIGR01646">
    <property type="entry name" value="vgr_GE"/>
    <property type="match status" value="1"/>
</dbReference>
<feature type="domain" description="Putative type VI secretion system Rhs element associated Vgr" evidence="4">
    <location>
        <begin position="499"/>
        <end position="599"/>
    </location>
</feature>
<dbReference type="NCBIfam" id="TIGR03361">
    <property type="entry name" value="VI_Rhs_Vgr"/>
    <property type="match status" value="1"/>
</dbReference>
<comment type="similarity">
    <text evidence="1">Belongs to the VgrG protein family.</text>
</comment>
<dbReference type="Gene3D" id="4.10.220.110">
    <property type="match status" value="1"/>
</dbReference>
<evidence type="ECO:0000313" key="5">
    <source>
        <dbReference type="EMBL" id="PTX88948.1"/>
    </source>
</evidence>